<evidence type="ECO:0000256" key="9">
    <source>
        <dbReference type="PIRNR" id="PIRNR004862"/>
    </source>
</evidence>
<keyword evidence="15" id="KW-0969">Cilium</keyword>
<keyword evidence="16" id="KW-1185">Reference proteome</keyword>
<evidence type="ECO:0000313" key="15">
    <source>
        <dbReference type="EMBL" id="WFD11674.1"/>
    </source>
</evidence>
<sequence>MGDNFLKIKEAVVAFLNKYTKKQKINVFVGLILILIISTLTIFNMTKPEYSVLYKDLDIKESANITKNLDELKIEYKLNDEGTILVKKEQINKIKMDLSTKGVPSTKFSYDDLLEKNTMFMSEDEKDRVFNYALKNQIESVIEEMPAIKNADVILTIPKDSTFILDENKENSKASVTLELNEGFTLDKQSIEGIAFLVSNSVQGLSVDNITIHDSTGRVLNKKDNEQSYESSNQLEIQNKVKEDIEGNLVEFLSTIYGYGNVSVMASVKLNFDTDITETKEYNTPIEGEENGLIRSIKEKNESVKNSQNGGVPGTDSNTEEITQYQQEESGNSAYNNFDKTVNYELNEIVRKVEKAKGQIQDITVAVVLNSEILPDKELTQEKKKEIVNSVSSAAGIDTKRVEVYAQAFNNDLDKGVDEIDNGKMNMPMWTIILIILLILIPVFICILYIIKVRKEKEKEKEKIEEKSPNIDIMEEEIEELELDIKESGHKKSIENLVNKNPEIVAQLLKSWIDEE</sequence>
<dbReference type="RefSeq" id="WP_277733795.1">
    <property type="nucleotide sequence ID" value="NZ_CP120733.1"/>
</dbReference>
<evidence type="ECO:0000256" key="3">
    <source>
        <dbReference type="ARBA" id="ARBA00007971"/>
    </source>
</evidence>
<dbReference type="Proteomes" id="UP001222800">
    <property type="component" value="Chromosome"/>
</dbReference>
<dbReference type="PANTHER" id="PTHR30046">
    <property type="entry name" value="FLAGELLAR M-RING PROTEIN"/>
    <property type="match status" value="1"/>
</dbReference>
<dbReference type="PIRSF" id="PIRSF004862">
    <property type="entry name" value="FliF"/>
    <property type="match status" value="1"/>
</dbReference>
<feature type="transmembrane region" description="Helical" evidence="12">
    <location>
        <begin position="25"/>
        <end position="45"/>
    </location>
</feature>
<reference evidence="15 16" key="1">
    <citation type="submission" date="2023-03" db="EMBL/GenBank/DDBJ databases">
        <title>Complete genome sequence of Tepidibacter sp. SWIR-1, isolated from a deep-sea hydrothermal vent.</title>
        <authorList>
            <person name="Li X."/>
        </authorList>
    </citation>
    <scope>NUCLEOTIDE SEQUENCE [LARGE SCALE GENOMIC DNA]</scope>
    <source>
        <strain evidence="15 16">SWIR-1</strain>
    </source>
</reference>
<organism evidence="15 16">
    <name type="scientific">Tepidibacter hydrothermalis</name>
    <dbReference type="NCBI Taxonomy" id="3036126"/>
    <lineage>
        <taxon>Bacteria</taxon>
        <taxon>Bacillati</taxon>
        <taxon>Bacillota</taxon>
        <taxon>Clostridia</taxon>
        <taxon>Peptostreptococcales</taxon>
        <taxon>Peptostreptococcaceae</taxon>
        <taxon>Tepidibacter</taxon>
    </lineage>
</organism>
<dbReference type="InterPro" id="IPR045851">
    <property type="entry name" value="AMP-bd_C_sf"/>
</dbReference>
<feature type="domain" description="Flagellar M-ring N-terminal" evidence="13">
    <location>
        <begin position="46"/>
        <end position="221"/>
    </location>
</feature>
<evidence type="ECO:0000259" key="14">
    <source>
        <dbReference type="Pfam" id="PF08345"/>
    </source>
</evidence>
<evidence type="ECO:0000256" key="7">
    <source>
        <dbReference type="ARBA" id="ARBA00023136"/>
    </source>
</evidence>
<dbReference type="Gene3D" id="3.30.300.30">
    <property type="match status" value="1"/>
</dbReference>
<evidence type="ECO:0000256" key="11">
    <source>
        <dbReference type="SAM" id="MobiDB-lite"/>
    </source>
</evidence>
<dbReference type="Pfam" id="PF01514">
    <property type="entry name" value="YscJ_FliF"/>
    <property type="match status" value="1"/>
</dbReference>
<keyword evidence="5 12" id="KW-0812">Transmembrane</keyword>
<evidence type="ECO:0000256" key="4">
    <source>
        <dbReference type="ARBA" id="ARBA00022475"/>
    </source>
</evidence>
<comment type="subcellular location">
    <subcellularLocation>
        <location evidence="1 9">Bacterial flagellum basal body</location>
    </subcellularLocation>
    <subcellularLocation>
        <location evidence="2">Cell membrane</location>
        <topology evidence="2">Multi-pass membrane protein</topology>
    </subcellularLocation>
</comment>
<dbReference type="InterPro" id="IPR043427">
    <property type="entry name" value="YscJ/FliF"/>
</dbReference>
<dbReference type="Pfam" id="PF08345">
    <property type="entry name" value="YscJ_FliF_C"/>
    <property type="match status" value="1"/>
</dbReference>
<evidence type="ECO:0000256" key="8">
    <source>
        <dbReference type="ARBA" id="ARBA00023143"/>
    </source>
</evidence>
<dbReference type="InterPro" id="IPR006182">
    <property type="entry name" value="FliF_N_dom"/>
</dbReference>
<keyword evidence="10" id="KW-0175">Coiled coil</keyword>
<evidence type="ECO:0000256" key="12">
    <source>
        <dbReference type="SAM" id="Phobius"/>
    </source>
</evidence>
<dbReference type="NCBIfam" id="TIGR00206">
    <property type="entry name" value="fliF"/>
    <property type="match status" value="1"/>
</dbReference>
<dbReference type="PANTHER" id="PTHR30046:SF0">
    <property type="entry name" value="FLAGELLAR M-RING PROTEIN"/>
    <property type="match status" value="1"/>
</dbReference>
<dbReference type="PRINTS" id="PR01009">
    <property type="entry name" value="FLGMRINGFLIF"/>
</dbReference>
<dbReference type="InterPro" id="IPR000067">
    <property type="entry name" value="FlgMring_FliF"/>
</dbReference>
<gene>
    <name evidence="15" type="primary">fliF</name>
    <name evidence="15" type="ORF">P4S50_06250</name>
</gene>
<feature type="compositionally biased region" description="Polar residues" evidence="11">
    <location>
        <begin position="304"/>
        <end position="319"/>
    </location>
</feature>
<keyword evidence="15" id="KW-0282">Flagellum</keyword>
<feature type="domain" description="Flagellar M-ring C-terminal" evidence="14">
    <location>
        <begin position="253"/>
        <end position="402"/>
    </location>
</feature>
<evidence type="ECO:0000256" key="2">
    <source>
        <dbReference type="ARBA" id="ARBA00004651"/>
    </source>
</evidence>
<keyword evidence="4" id="KW-1003">Cell membrane</keyword>
<keyword evidence="7 12" id="KW-0472">Membrane</keyword>
<protein>
    <recommendedName>
        <fullName evidence="9">Flagellar M-ring protein</fullName>
    </recommendedName>
</protein>
<accession>A0ABY8EIW1</accession>
<evidence type="ECO:0000256" key="10">
    <source>
        <dbReference type="SAM" id="Coils"/>
    </source>
</evidence>
<evidence type="ECO:0000256" key="6">
    <source>
        <dbReference type="ARBA" id="ARBA00022989"/>
    </source>
</evidence>
<name>A0ABY8EIW1_9FIRM</name>
<dbReference type="EMBL" id="CP120733">
    <property type="protein sequence ID" value="WFD11674.1"/>
    <property type="molecule type" value="Genomic_DNA"/>
</dbReference>
<feature type="region of interest" description="Disordered" evidence="11">
    <location>
        <begin position="300"/>
        <end position="319"/>
    </location>
</feature>
<keyword evidence="8 9" id="KW-0975">Bacterial flagellum</keyword>
<comment type="similarity">
    <text evidence="3 9">Belongs to the FliF family.</text>
</comment>
<evidence type="ECO:0000259" key="13">
    <source>
        <dbReference type="Pfam" id="PF01514"/>
    </source>
</evidence>
<dbReference type="InterPro" id="IPR013556">
    <property type="entry name" value="Flag_M-ring_C"/>
</dbReference>
<evidence type="ECO:0000313" key="16">
    <source>
        <dbReference type="Proteomes" id="UP001222800"/>
    </source>
</evidence>
<evidence type="ECO:0000256" key="1">
    <source>
        <dbReference type="ARBA" id="ARBA00004117"/>
    </source>
</evidence>
<proteinExistence type="inferred from homology"/>
<feature type="coiled-coil region" evidence="10">
    <location>
        <begin position="464"/>
        <end position="491"/>
    </location>
</feature>
<comment type="function">
    <text evidence="9">The M ring may be actively involved in energy transduction.</text>
</comment>
<feature type="transmembrane region" description="Helical" evidence="12">
    <location>
        <begin position="429"/>
        <end position="451"/>
    </location>
</feature>
<keyword evidence="6 12" id="KW-1133">Transmembrane helix</keyword>
<keyword evidence="15" id="KW-0966">Cell projection</keyword>
<evidence type="ECO:0000256" key="5">
    <source>
        <dbReference type="ARBA" id="ARBA00022692"/>
    </source>
</evidence>